<dbReference type="InterPro" id="IPR036565">
    <property type="entry name" value="Mur-like_cat_sf"/>
</dbReference>
<dbReference type="RefSeq" id="WP_101173102.1">
    <property type="nucleotide sequence ID" value="NZ_JAKRKB010000009.1"/>
</dbReference>
<comment type="catalytic activity">
    <reaction evidence="1">
        <text>beta-D-GlcNAc-(1-&gt;4)-Mur2Ac(oyl-L-Ala-gamma-D-Glu-L-Lys-D-Ala-D-Ala)-di-trans,octa-cis-undecaprenyl diphosphate + ATP = beta-D-GlcNAc-(1-&gt;4)-Mur2Ac(oyl-L-Ala-gamma-D-O-P-Glu-L-Lys-D-Ala-D-Ala)-di-trans,octa-cis-undecaprenyl diphosphate + ADP</text>
        <dbReference type="Rhea" id="RHEA:59488"/>
        <dbReference type="ChEBI" id="CHEBI:30616"/>
        <dbReference type="ChEBI" id="CHEBI:60033"/>
        <dbReference type="ChEBI" id="CHEBI:143132"/>
        <dbReference type="ChEBI" id="CHEBI:456216"/>
    </reaction>
</comment>
<dbReference type="EMBL" id="PJAF01000005">
    <property type="protein sequence ID" value="PKF69263.1"/>
    <property type="molecule type" value="Genomic_DNA"/>
</dbReference>
<reference evidence="4 5" key="1">
    <citation type="submission" date="2017-12" db="EMBL/GenBank/DDBJ databases">
        <title>Corynebacterium mastitidis 16-1433 Genome.</title>
        <authorList>
            <person name="Gulvik C.A."/>
        </authorList>
    </citation>
    <scope>NUCLEOTIDE SEQUENCE [LARGE SCALE GENOMIC DNA]</scope>
    <source>
        <strain evidence="4 5">16-1433</strain>
    </source>
</reference>
<dbReference type="GO" id="GO:0009252">
    <property type="term" value="P:peptidoglycan biosynthetic process"/>
    <property type="evidence" value="ECO:0007669"/>
    <property type="project" value="UniProtKB-UniRule"/>
</dbReference>
<comment type="catalytic activity">
    <reaction evidence="1">
        <text>beta-D-GlcNAc-(1-&gt;4)-Mur2Ac(oyl-L-Ala-gamma-D-O-P-Glu-L-Lys-D-Ala-D-Ala)-di-trans,octa-cis-undecaprenyl diphosphate + NH4(+) = beta-D-GlcNAc-(1-&gt;4)-Mur2Ac(oyl-L-Ala-D-isoglutaminyl-L-Lys-D-Ala-D-Ala)-di-trans,octa-cis-undecaprenyl diphosphate + phosphate + H(+)</text>
        <dbReference type="Rhea" id="RHEA:57932"/>
        <dbReference type="ChEBI" id="CHEBI:15378"/>
        <dbReference type="ChEBI" id="CHEBI:28938"/>
        <dbReference type="ChEBI" id="CHEBI:43474"/>
        <dbReference type="ChEBI" id="CHEBI:62233"/>
        <dbReference type="ChEBI" id="CHEBI:143132"/>
    </reaction>
</comment>
<keyword evidence="1" id="KW-0436">Ligase</keyword>
<evidence type="ECO:0000313" key="5">
    <source>
        <dbReference type="Proteomes" id="UP000233249"/>
    </source>
</evidence>
<dbReference type="STRING" id="1121365.GCA_000375365_01009"/>
<dbReference type="EC" id="6.3.5.13" evidence="1"/>
<comment type="catalytic activity">
    <reaction evidence="1">
        <text>beta-D-GlcNAc-(1-&gt;4)-Mur2Ac(oyl-L-Ala-gamma-D-Glu-L-Lys-D-Ala-D-Ala)-di-trans,octa-cis-undecaprenyl diphosphate + L-glutamine + ATP + H2O = beta-D-GlcNAc-(1-&gt;4)-Mur2Ac(oyl-L-Ala-D-isoglutaminyl-L-Lys-D-Ala-D-Ala)-di-trans,octa-cis-undecaprenyl diphosphate + L-glutamate + ADP + phosphate + H(+)</text>
        <dbReference type="Rhea" id="RHEA:57928"/>
        <dbReference type="ChEBI" id="CHEBI:15377"/>
        <dbReference type="ChEBI" id="CHEBI:15378"/>
        <dbReference type="ChEBI" id="CHEBI:29985"/>
        <dbReference type="ChEBI" id="CHEBI:30616"/>
        <dbReference type="ChEBI" id="CHEBI:43474"/>
        <dbReference type="ChEBI" id="CHEBI:58359"/>
        <dbReference type="ChEBI" id="CHEBI:60033"/>
        <dbReference type="ChEBI" id="CHEBI:62233"/>
        <dbReference type="ChEBI" id="CHEBI:456216"/>
        <dbReference type="EC" id="6.3.5.13"/>
    </reaction>
</comment>
<dbReference type="InterPro" id="IPR013221">
    <property type="entry name" value="Mur_ligase_cen"/>
</dbReference>
<dbReference type="HAMAP" id="MF_02214">
    <property type="entry name" value="Lipid_II_synth_MurT"/>
    <property type="match status" value="1"/>
</dbReference>
<dbReference type="InterPro" id="IPR013564">
    <property type="entry name" value="MurT_C"/>
</dbReference>
<comment type="caution">
    <text evidence="1">Lacks conserved residue(s) required for the propagation of feature annotation.</text>
</comment>
<organism evidence="4 5">
    <name type="scientific">Corynebacterium mastitidis</name>
    <dbReference type="NCBI Taxonomy" id="161890"/>
    <lineage>
        <taxon>Bacteria</taxon>
        <taxon>Bacillati</taxon>
        <taxon>Actinomycetota</taxon>
        <taxon>Actinomycetes</taxon>
        <taxon>Mycobacteriales</taxon>
        <taxon>Corynebacteriaceae</taxon>
        <taxon>Corynebacterium</taxon>
    </lineage>
</organism>
<feature type="domain" description="Mur ligase central" evidence="2">
    <location>
        <begin position="64"/>
        <end position="184"/>
    </location>
</feature>
<dbReference type="OrthoDB" id="9803907at2"/>
<proteinExistence type="inferred from homology"/>
<keyword evidence="1" id="KW-0573">Peptidoglycan synthesis</keyword>
<dbReference type="UniPathway" id="UPA00219"/>
<dbReference type="Proteomes" id="UP000233249">
    <property type="component" value="Unassembled WGS sequence"/>
</dbReference>
<evidence type="ECO:0000256" key="1">
    <source>
        <dbReference type="HAMAP-Rule" id="MF_02214"/>
    </source>
</evidence>
<comment type="pathway">
    <text evidence="1">Cell wall biogenesis; peptidoglycan biosynthesis.</text>
</comment>
<comment type="subunit">
    <text evidence="1">Forms a heterodimer with GatD.</text>
</comment>
<keyword evidence="1" id="KW-0961">Cell wall biogenesis/degradation</keyword>
<feature type="active site" evidence="1">
    <location>
        <position position="345"/>
    </location>
</feature>
<dbReference type="Gene3D" id="3.40.1190.10">
    <property type="entry name" value="Mur-like, catalytic domain"/>
    <property type="match status" value="1"/>
</dbReference>
<protein>
    <recommendedName>
        <fullName evidence="1">Lipid II isoglutaminyl synthase (glutamine-hydrolyzing) subunit MurT</fullName>
        <ecNumber evidence="1">6.3.5.13</ecNumber>
    </recommendedName>
</protein>
<keyword evidence="1" id="KW-0479">Metal-binding</keyword>
<dbReference type="GO" id="GO:0071555">
    <property type="term" value="P:cell wall organization"/>
    <property type="evidence" value="ECO:0007669"/>
    <property type="project" value="UniProtKB-KW"/>
</dbReference>
<keyword evidence="1" id="KW-0547">Nucleotide-binding</keyword>
<comment type="function">
    <text evidence="1">The lipid II isoglutaminyl synthase complex catalyzes the formation of alpha-D-isoglutamine in the cell wall lipid II stem peptide. The MurT subunit catalyzes the ATP-dependent amidation of D-glutamate residue of lipid II, converting it to an isoglutamine residue.</text>
</comment>
<feature type="domain" description="Lipid II isoglutaminyl synthase (glutamine-hydrolyzing) subunit MurT C-terminal" evidence="3">
    <location>
        <begin position="311"/>
        <end position="409"/>
    </location>
</feature>
<dbReference type="GO" id="GO:0046872">
    <property type="term" value="F:metal ion binding"/>
    <property type="evidence" value="ECO:0007669"/>
    <property type="project" value="UniProtKB-KW"/>
</dbReference>
<dbReference type="GO" id="GO:0005524">
    <property type="term" value="F:ATP binding"/>
    <property type="evidence" value="ECO:0007669"/>
    <property type="project" value="UniProtKB-UniRule"/>
</dbReference>
<dbReference type="GO" id="GO:0008360">
    <property type="term" value="P:regulation of cell shape"/>
    <property type="evidence" value="ECO:0007669"/>
    <property type="project" value="UniProtKB-KW"/>
</dbReference>
<dbReference type="AlphaFoldDB" id="A0A2N0X986"/>
<dbReference type="SUPFAM" id="SSF53623">
    <property type="entry name" value="MurD-like peptide ligases, catalytic domain"/>
    <property type="match status" value="1"/>
</dbReference>
<keyword evidence="1" id="KW-0133">Cell shape</keyword>
<dbReference type="GO" id="GO:0140282">
    <property type="term" value="F:carbon-nitrogen ligase activity on lipid II"/>
    <property type="evidence" value="ECO:0007669"/>
    <property type="project" value="UniProtKB-UniRule"/>
</dbReference>
<dbReference type="PANTHER" id="PTHR23135">
    <property type="entry name" value="MUR LIGASE FAMILY MEMBER"/>
    <property type="match status" value="1"/>
</dbReference>
<keyword evidence="1" id="KW-0067">ATP-binding</keyword>
<evidence type="ECO:0000259" key="3">
    <source>
        <dbReference type="Pfam" id="PF08353"/>
    </source>
</evidence>
<dbReference type="InterPro" id="IPR043703">
    <property type="entry name" value="Lipid_II_synth_MurT"/>
</dbReference>
<sequence>MSPDLSSALRTLRSSAAATAATLATTASRLTGRGAGGMIGGLVAQAIDPNVMRNLGAGRPTALVTGTNGKSTTTRMLAAAVRRTGTVATNSGGDNMDAGIVSALLAGKDAASVVLEVDELHVPSVADRLNPQVLVLLNLTRDQLDRVGEINKIERALRSCVEAHPDMLVVANCDDVLMTSVAYDAPNVVWVSAGAGWVGDATSCPRTGGHIVHDGADWYAVKPLPDGRPFRRPDPTWAVSEEGLTTPDGRRDLSLTLPGRANRGNAAQAIAAATGMGVPLNEAVAAAEGVDNVAGRYSTVHLEGRDVHLLLAKNPAGWQEALSMVDRTADGLVIAVNGQVADGEDLSWLWDVRFEDFGSLSVKAAGERGTDLAVRLLYAGIHHDLIPDPLDAIRACPPGRVEVLANYTAFRDLNKALRAATKGDK</sequence>
<evidence type="ECO:0000259" key="2">
    <source>
        <dbReference type="Pfam" id="PF08245"/>
    </source>
</evidence>
<dbReference type="PANTHER" id="PTHR23135:SF7">
    <property type="entry name" value="LIPID II ISOGLUTAMINYL SYNTHASE (GLUTAMINE-HYDROLYZING) SUBUNIT MURT"/>
    <property type="match status" value="1"/>
</dbReference>
<evidence type="ECO:0000313" key="4">
    <source>
        <dbReference type="EMBL" id="PKF69263.1"/>
    </source>
</evidence>
<dbReference type="Pfam" id="PF08245">
    <property type="entry name" value="Mur_ligase_M"/>
    <property type="match status" value="1"/>
</dbReference>
<name>A0A2N0X986_9CORY</name>
<accession>A0A2N0X986</accession>
<comment type="similarity">
    <text evidence="1">Belongs to the MurCDEF family. MurT subfamily.</text>
</comment>
<dbReference type="Pfam" id="PF08353">
    <property type="entry name" value="MurT_C"/>
    <property type="match status" value="1"/>
</dbReference>
<dbReference type="GO" id="GO:0016881">
    <property type="term" value="F:acid-amino acid ligase activity"/>
    <property type="evidence" value="ECO:0007669"/>
    <property type="project" value="InterPro"/>
</dbReference>
<comment type="caution">
    <text evidence="4">The sequence shown here is derived from an EMBL/GenBank/DDBJ whole genome shotgun (WGS) entry which is preliminary data.</text>
</comment>
<gene>
    <name evidence="1" type="primary">murT</name>
    <name evidence="4" type="ORF">CXB45_02825</name>
</gene>